<dbReference type="SUPFAM" id="SSF52402">
    <property type="entry name" value="Adenine nucleotide alpha hydrolases-like"/>
    <property type="match status" value="1"/>
</dbReference>
<name>A0A7C2THR6_9BACT</name>
<evidence type="ECO:0000259" key="3">
    <source>
        <dbReference type="Pfam" id="PF00582"/>
    </source>
</evidence>
<keyword evidence="2" id="KW-0963">Cytoplasm</keyword>
<comment type="caution">
    <text evidence="4">The sequence shown here is derived from an EMBL/GenBank/DDBJ whole genome shotgun (WGS) entry which is preliminary data.</text>
</comment>
<dbReference type="InterPro" id="IPR006016">
    <property type="entry name" value="UspA"/>
</dbReference>
<evidence type="ECO:0000256" key="1">
    <source>
        <dbReference type="ARBA" id="ARBA00008791"/>
    </source>
</evidence>
<protein>
    <recommendedName>
        <fullName evidence="2">Universal stress protein</fullName>
    </recommendedName>
</protein>
<dbReference type="AlphaFoldDB" id="A0A7C2THR6"/>
<dbReference type="PIRSF" id="PIRSF006276">
    <property type="entry name" value="UspA"/>
    <property type="match status" value="1"/>
</dbReference>
<sequence>MNKSACKIKKILVPVDFSANSIKLIKKAAAVAEDLGASLEIIHVTESLAPYAGFAVPHLPLDSLSKDIFGYAQKKMTSFLEENLQSRAPHSAKVVAGQDAAAEIVRHAEENGSDLIIIASQGFKGLPKFIFGSVSERVLKQAPCPVMTIK</sequence>
<gene>
    <name evidence="4" type="ORF">ENN98_05155</name>
</gene>
<dbReference type="CDD" id="cd00293">
    <property type="entry name" value="USP-like"/>
    <property type="match status" value="1"/>
</dbReference>
<dbReference type="EMBL" id="DSDS01000117">
    <property type="protein sequence ID" value="HET98067.1"/>
    <property type="molecule type" value="Genomic_DNA"/>
</dbReference>
<dbReference type="GO" id="GO:0005737">
    <property type="term" value="C:cytoplasm"/>
    <property type="evidence" value="ECO:0007669"/>
    <property type="project" value="UniProtKB-SubCell"/>
</dbReference>
<comment type="subcellular location">
    <subcellularLocation>
        <location evidence="2">Cytoplasm</location>
    </subcellularLocation>
</comment>
<evidence type="ECO:0000256" key="2">
    <source>
        <dbReference type="PIRNR" id="PIRNR006276"/>
    </source>
</evidence>
<evidence type="ECO:0000313" key="4">
    <source>
        <dbReference type="EMBL" id="HET98067.1"/>
    </source>
</evidence>
<dbReference type="InterPro" id="IPR006015">
    <property type="entry name" value="Universal_stress_UspA"/>
</dbReference>
<dbReference type="PANTHER" id="PTHR46268">
    <property type="entry name" value="STRESS RESPONSE PROTEIN NHAX"/>
    <property type="match status" value="1"/>
</dbReference>
<proteinExistence type="inferred from homology"/>
<dbReference type="Proteomes" id="UP000885986">
    <property type="component" value="Unassembled WGS sequence"/>
</dbReference>
<comment type="similarity">
    <text evidence="1 2">Belongs to the universal stress protein A family.</text>
</comment>
<organism evidence="4">
    <name type="scientific">Desulfurivibrio alkaliphilus</name>
    <dbReference type="NCBI Taxonomy" id="427923"/>
    <lineage>
        <taxon>Bacteria</taxon>
        <taxon>Pseudomonadati</taxon>
        <taxon>Thermodesulfobacteriota</taxon>
        <taxon>Desulfobulbia</taxon>
        <taxon>Desulfobulbales</taxon>
        <taxon>Desulfobulbaceae</taxon>
        <taxon>Desulfurivibrio</taxon>
    </lineage>
</organism>
<reference evidence="4" key="1">
    <citation type="journal article" date="2020" name="mSystems">
        <title>Genome- and Community-Level Interaction Insights into Carbon Utilization and Element Cycling Functions of Hydrothermarchaeota in Hydrothermal Sediment.</title>
        <authorList>
            <person name="Zhou Z."/>
            <person name="Liu Y."/>
            <person name="Xu W."/>
            <person name="Pan J."/>
            <person name="Luo Z.H."/>
            <person name="Li M."/>
        </authorList>
    </citation>
    <scope>NUCLEOTIDE SEQUENCE [LARGE SCALE GENOMIC DNA]</scope>
    <source>
        <strain evidence="4">SpSt-1224</strain>
    </source>
</reference>
<dbReference type="Pfam" id="PF00582">
    <property type="entry name" value="Usp"/>
    <property type="match status" value="1"/>
</dbReference>
<feature type="domain" description="UspA" evidence="3">
    <location>
        <begin position="8"/>
        <end position="150"/>
    </location>
</feature>
<dbReference type="InterPro" id="IPR014729">
    <property type="entry name" value="Rossmann-like_a/b/a_fold"/>
</dbReference>
<dbReference type="PRINTS" id="PR01438">
    <property type="entry name" value="UNVRSLSTRESS"/>
</dbReference>
<dbReference type="PANTHER" id="PTHR46268:SF6">
    <property type="entry name" value="UNIVERSAL STRESS PROTEIN UP12"/>
    <property type="match status" value="1"/>
</dbReference>
<dbReference type="Gene3D" id="3.40.50.620">
    <property type="entry name" value="HUPs"/>
    <property type="match status" value="1"/>
</dbReference>
<accession>A0A7C2THR6</accession>